<feature type="region of interest" description="Disordered" evidence="1">
    <location>
        <begin position="44"/>
        <end position="89"/>
    </location>
</feature>
<organism evidence="3 4">
    <name type="scientific">Folsomia candida</name>
    <name type="common">Springtail</name>
    <dbReference type="NCBI Taxonomy" id="158441"/>
    <lineage>
        <taxon>Eukaryota</taxon>
        <taxon>Metazoa</taxon>
        <taxon>Ecdysozoa</taxon>
        <taxon>Arthropoda</taxon>
        <taxon>Hexapoda</taxon>
        <taxon>Collembola</taxon>
        <taxon>Entomobryomorpha</taxon>
        <taxon>Isotomoidea</taxon>
        <taxon>Isotomidae</taxon>
        <taxon>Proisotominae</taxon>
        <taxon>Folsomia</taxon>
    </lineage>
</organism>
<protein>
    <submittedName>
        <fullName evidence="3">Uncharacterized protein</fullName>
    </submittedName>
</protein>
<feature type="region of interest" description="Disordered" evidence="1">
    <location>
        <begin position="199"/>
        <end position="234"/>
    </location>
</feature>
<evidence type="ECO:0000256" key="2">
    <source>
        <dbReference type="SAM" id="Phobius"/>
    </source>
</evidence>
<reference evidence="3 4" key="1">
    <citation type="submission" date="2015-12" db="EMBL/GenBank/DDBJ databases">
        <title>The genome of Folsomia candida.</title>
        <authorList>
            <person name="Faddeeva A."/>
            <person name="Derks M.F."/>
            <person name="Anvar Y."/>
            <person name="Smit S."/>
            <person name="Van Straalen N."/>
            <person name="Roelofs D."/>
        </authorList>
    </citation>
    <scope>NUCLEOTIDE SEQUENCE [LARGE SCALE GENOMIC DNA]</scope>
    <source>
        <strain evidence="3 4">VU population</strain>
        <tissue evidence="3">Whole body</tissue>
    </source>
</reference>
<evidence type="ECO:0000256" key="1">
    <source>
        <dbReference type="SAM" id="MobiDB-lite"/>
    </source>
</evidence>
<sequence length="385" mass="44106">MLKNTRFFQIGSKGVVEYNNDKYIGSKASFNSYIEGFAKFKLDDDEDEEKSEEGITIHEKSSGSKSYKKVEKFEKPKSSKIPSKPDKVSQTALQTLRQLGKGNNLEKFLESHGLSTSAGGAKQLKDAFDKFLSKEEENNEISKWATQLENLNSLRDEKELRKWLESRGVPAANVSVPAVQKELEKYFQNYQPVTKIRNDVRPKIGQPTWGKRSERSEKSDKKSLEVSEEKEKPKNVTISKMRQLLESEDFLKIDTIVPETKKVKTCRDFGPCMKLEEFNGRSILLQEDTLANKVWEEFKGMSAPKQIAVVVGITVVTAALGFVSWRILLLAFPTAFQVNHYWGEVLAQWFIQRQESTFHLLQHTAMNSKPLSTAWANQYLLWKYV</sequence>
<dbReference type="Proteomes" id="UP000198287">
    <property type="component" value="Unassembled WGS sequence"/>
</dbReference>
<evidence type="ECO:0000313" key="4">
    <source>
        <dbReference type="Proteomes" id="UP000198287"/>
    </source>
</evidence>
<keyword evidence="4" id="KW-1185">Reference proteome</keyword>
<comment type="caution">
    <text evidence="3">The sequence shown here is derived from an EMBL/GenBank/DDBJ whole genome shotgun (WGS) entry which is preliminary data.</text>
</comment>
<name>A0A226DZQ3_FOLCA</name>
<dbReference type="EMBL" id="LNIX01000008">
    <property type="protein sequence ID" value="OXA50783.1"/>
    <property type="molecule type" value="Genomic_DNA"/>
</dbReference>
<dbReference type="OrthoDB" id="8294900at2759"/>
<keyword evidence="2" id="KW-0472">Membrane</keyword>
<keyword evidence="2" id="KW-0812">Transmembrane</keyword>
<gene>
    <name evidence="3" type="ORF">Fcan01_14411</name>
</gene>
<keyword evidence="2" id="KW-1133">Transmembrane helix</keyword>
<accession>A0A226DZQ3</accession>
<dbReference type="AlphaFoldDB" id="A0A226DZQ3"/>
<feature type="compositionally biased region" description="Basic and acidic residues" evidence="1">
    <location>
        <begin position="52"/>
        <end position="87"/>
    </location>
</feature>
<evidence type="ECO:0000313" key="3">
    <source>
        <dbReference type="EMBL" id="OXA50783.1"/>
    </source>
</evidence>
<feature type="compositionally biased region" description="Basic and acidic residues" evidence="1">
    <location>
        <begin position="211"/>
        <end position="234"/>
    </location>
</feature>
<proteinExistence type="predicted"/>
<feature type="transmembrane region" description="Helical" evidence="2">
    <location>
        <begin position="307"/>
        <end position="332"/>
    </location>
</feature>